<evidence type="ECO:0000256" key="3">
    <source>
        <dbReference type="SAM" id="SignalP"/>
    </source>
</evidence>
<evidence type="ECO:0000313" key="4">
    <source>
        <dbReference type="EMBL" id="CAE0782837.1"/>
    </source>
</evidence>
<sequence length="310" mass="33309">MIRARTLLLVGLTLLAASKCSALEEEPFISDDDQFDEEEDHFDDSGEPFWSDLANRVQRSVDSEGLLRARRWGNIVNGVLLGATGPVTFLVSMFSMRLSSAVLSIYLTAMGATLAALELGFAPIAPWVQENLHYLSTPRGHTALISIAGGLTWTFGKAGLLPAVLTCANAVFNGYFPQILSFIADDDNQQECGFGDDQLPPFESDGLFASSPPHTSSAQHTPPREAGLEQALRDARKQEQQHGAAGTAQRAGAATPATMQQDAAQNDFARRQPTRNTFAGRQAAAEEGAREHASTHGRNEDGADASDDVH</sequence>
<keyword evidence="2" id="KW-0812">Transmembrane</keyword>
<feature type="region of interest" description="Disordered" evidence="1">
    <location>
        <begin position="192"/>
        <end position="310"/>
    </location>
</feature>
<feature type="transmembrane region" description="Helical" evidence="2">
    <location>
        <begin position="106"/>
        <end position="128"/>
    </location>
</feature>
<feature type="compositionally biased region" description="Basic and acidic residues" evidence="1">
    <location>
        <begin position="222"/>
        <end position="240"/>
    </location>
</feature>
<keyword evidence="2" id="KW-0472">Membrane</keyword>
<gene>
    <name evidence="4" type="ORF">PCAR00345_LOCUS35540</name>
</gene>
<organism evidence="4">
    <name type="scientific">Chrysotila carterae</name>
    <name type="common">Marine alga</name>
    <name type="synonym">Syracosphaera carterae</name>
    <dbReference type="NCBI Taxonomy" id="13221"/>
    <lineage>
        <taxon>Eukaryota</taxon>
        <taxon>Haptista</taxon>
        <taxon>Haptophyta</taxon>
        <taxon>Prymnesiophyceae</taxon>
        <taxon>Isochrysidales</taxon>
        <taxon>Isochrysidaceae</taxon>
        <taxon>Chrysotila</taxon>
    </lineage>
</organism>
<dbReference type="AlphaFoldDB" id="A0A7S4FA81"/>
<evidence type="ECO:0000256" key="2">
    <source>
        <dbReference type="SAM" id="Phobius"/>
    </source>
</evidence>
<reference evidence="4" key="1">
    <citation type="submission" date="2021-01" db="EMBL/GenBank/DDBJ databases">
        <authorList>
            <person name="Corre E."/>
            <person name="Pelletier E."/>
            <person name="Niang G."/>
            <person name="Scheremetjew M."/>
            <person name="Finn R."/>
            <person name="Kale V."/>
            <person name="Holt S."/>
            <person name="Cochrane G."/>
            <person name="Meng A."/>
            <person name="Brown T."/>
            <person name="Cohen L."/>
        </authorList>
    </citation>
    <scope>NUCLEOTIDE SEQUENCE</scope>
    <source>
        <strain evidence="4">CCMP645</strain>
    </source>
</reference>
<protein>
    <submittedName>
        <fullName evidence="4">Uncharacterized protein</fullName>
    </submittedName>
</protein>
<feature type="compositionally biased region" description="Low complexity" evidence="1">
    <location>
        <begin position="241"/>
        <end position="258"/>
    </location>
</feature>
<feature type="chain" id="PRO_5031543500" evidence="3">
    <location>
        <begin position="23"/>
        <end position="310"/>
    </location>
</feature>
<keyword evidence="3" id="KW-0732">Signal</keyword>
<feature type="signal peptide" evidence="3">
    <location>
        <begin position="1"/>
        <end position="22"/>
    </location>
</feature>
<dbReference type="EMBL" id="HBIZ01055760">
    <property type="protein sequence ID" value="CAE0782837.1"/>
    <property type="molecule type" value="Transcribed_RNA"/>
</dbReference>
<accession>A0A7S4FA81</accession>
<evidence type="ECO:0000256" key="1">
    <source>
        <dbReference type="SAM" id="MobiDB-lite"/>
    </source>
</evidence>
<feature type="transmembrane region" description="Helical" evidence="2">
    <location>
        <begin position="75"/>
        <end position="94"/>
    </location>
</feature>
<feature type="compositionally biased region" description="Basic and acidic residues" evidence="1">
    <location>
        <begin position="287"/>
        <end position="310"/>
    </location>
</feature>
<keyword evidence="2" id="KW-1133">Transmembrane helix</keyword>
<name>A0A7S4FA81_CHRCT</name>
<proteinExistence type="predicted"/>